<dbReference type="CDD" id="cd05233">
    <property type="entry name" value="SDR_c"/>
    <property type="match status" value="1"/>
</dbReference>
<accession>A0A433XFD8</accession>
<keyword evidence="4" id="KW-1185">Reference proteome</keyword>
<reference evidence="3 4" key="1">
    <citation type="journal article" date="2016" name="Int. J. Syst. Evol. Microbiol.">
        <title>Arsenicitalea aurantiaca gen. nov., sp. nov., a new member of the family Hyphomicrobiaceae, isolated from high-arsenic sediment.</title>
        <authorList>
            <person name="Mu Y."/>
            <person name="Zhou L."/>
            <person name="Zeng X.C."/>
            <person name="Liu L."/>
            <person name="Pan Y."/>
            <person name="Chen X."/>
            <person name="Wang J."/>
            <person name="Li S."/>
            <person name="Li W.J."/>
            <person name="Wang Y."/>
        </authorList>
    </citation>
    <scope>NUCLEOTIDE SEQUENCE [LARGE SCALE GENOMIC DNA]</scope>
    <source>
        <strain evidence="3 4">42-50</strain>
    </source>
</reference>
<dbReference type="Pfam" id="PF13561">
    <property type="entry name" value="adh_short_C2"/>
    <property type="match status" value="1"/>
</dbReference>
<dbReference type="SUPFAM" id="SSF51735">
    <property type="entry name" value="NAD(P)-binding Rossmann-fold domains"/>
    <property type="match status" value="1"/>
</dbReference>
<proteinExistence type="inferred from homology"/>
<dbReference type="PRINTS" id="PR00081">
    <property type="entry name" value="GDHRDH"/>
</dbReference>
<dbReference type="PRINTS" id="PR00080">
    <property type="entry name" value="SDRFAMILY"/>
</dbReference>
<dbReference type="PANTHER" id="PTHR42760">
    <property type="entry name" value="SHORT-CHAIN DEHYDROGENASES/REDUCTASES FAMILY MEMBER"/>
    <property type="match status" value="1"/>
</dbReference>
<comment type="similarity">
    <text evidence="1">Belongs to the short-chain dehydrogenases/reductases (SDR) family.</text>
</comment>
<dbReference type="OrthoDB" id="9796652at2"/>
<evidence type="ECO:0000256" key="1">
    <source>
        <dbReference type="ARBA" id="ARBA00006484"/>
    </source>
</evidence>
<dbReference type="AlphaFoldDB" id="A0A433XFD8"/>
<dbReference type="Gene3D" id="3.40.50.720">
    <property type="entry name" value="NAD(P)-binding Rossmann-like Domain"/>
    <property type="match status" value="1"/>
</dbReference>
<protein>
    <submittedName>
        <fullName evidence="3">SDR family oxidoreductase</fullName>
    </submittedName>
</protein>
<dbReference type="GO" id="GO:0016616">
    <property type="term" value="F:oxidoreductase activity, acting on the CH-OH group of donors, NAD or NADP as acceptor"/>
    <property type="evidence" value="ECO:0007669"/>
    <property type="project" value="TreeGrafter"/>
</dbReference>
<evidence type="ECO:0000256" key="2">
    <source>
        <dbReference type="ARBA" id="ARBA00023002"/>
    </source>
</evidence>
<dbReference type="Proteomes" id="UP000281547">
    <property type="component" value="Unassembled WGS sequence"/>
</dbReference>
<organism evidence="3 4">
    <name type="scientific">Arsenicitalea aurantiaca</name>
    <dbReference type="NCBI Taxonomy" id="1783274"/>
    <lineage>
        <taxon>Bacteria</taxon>
        <taxon>Pseudomonadati</taxon>
        <taxon>Pseudomonadota</taxon>
        <taxon>Alphaproteobacteria</taxon>
        <taxon>Hyphomicrobiales</taxon>
        <taxon>Devosiaceae</taxon>
        <taxon>Arsenicitalea</taxon>
    </lineage>
</organism>
<keyword evidence="2" id="KW-0560">Oxidoreductase</keyword>
<sequence length="256" mass="25656">MPNDSAPAAAGNFRLDGTVAAVTGGASGIGLAVARMFGAAGARVIVMDRDGAKAEEAGSGIPGATGVTLDVADEAAVDAAFAALPEIGVLVNSAGIALRHPAVEHSLGDWEKVVSVNMTGSFLCARAAARQMLAAGRGGAIVNTASIMGLSGGGLYPNISYQTTKGAIVNMTRALAVEWAASGIRVNAVAPTYVKTPFIAPLLAQPELVRRIEAMTPLGRLAEPEEVAAAVLFLASPAAGMVTGHTLPVDGGFLAQ</sequence>
<dbReference type="EMBL" id="RZNJ01000002">
    <property type="protein sequence ID" value="RUT32827.1"/>
    <property type="molecule type" value="Genomic_DNA"/>
</dbReference>
<evidence type="ECO:0000313" key="4">
    <source>
        <dbReference type="Proteomes" id="UP000281547"/>
    </source>
</evidence>
<dbReference type="RefSeq" id="WP_127187784.1">
    <property type="nucleotide sequence ID" value="NZ_RZNJ01000002.1"/>
</dbReference>
<dbReference type="InterPro" id="IPR002347">
    <property type="entry name" value="SDR_fam"/>
</dbReference>
<name>A0A433XFD8_9HYPH</name>
<dbReference type="InterPro" id="IPR036291">
    <property type="entry name" value="NAD(P)-bd_dom_sf"/>
</dbReference>
<dbReference type="PANTHER" id="PTHR42760:SF115">
    <property type="entry name" value="3-OXOACYL-[ACYL-CARRIER-PROTEIN] REDUCTASE FABG"/>
    <property type="match status" value="1"/>
</dbReference>
<evidence type="ECO:0000313" key="3">
    <source>
        <dbReference type="EMBL" id="RUT32827.1"/>
    </source>
</evidence>
<comment type="caution">
    <text evidence="3">The sequence shown here is derived from an EMBL/GenBank/DDBJ whole genome shotgun (WGS) entry which is preliminary data.</text>
</comment>
<dbReference type="FunFam" id="3.40.50.720:FF:000084">
    <property type="entry name" value="Short-chain dehydrogenase reductase"/>
    <property type="match status" value="1"/>
</dbReference>
<gene>
    <name evidence="3" type="ORF">EMQ25_06715</name>
</gene>